<keyword evidence="3" id="KW-1185">Reference proteome</keyword>
<protein>
    <submittedName>
        <fullName evidence="2">Uncharacterized protein</fullName>
    </submittedName>
</protein>
<dbReference type="RefSeq" id="WP_112126369.1">
    <property type="nucleotide sequence ID" value="NZ_QMBQ01000002.1"/>
</dbReference>
<organism evidence="2 3">
    <name type="scientific">Mesorhizobium atlanticum</name>
    <dbReference type="NCBI Taxonomy" id="2233532"/>
    <lineage>
        <taxon>Bacteria</taxon>
        <taxon>Pseudomonadati</taxon>
        <taxon>Pseudomonadota</taxon>
        <taxon>Alphaproteobacteria</taxon>
        <taxon>Hyphomicrobiales</taxon>
        <taxon>Phyllobacteriaceae</taxon>
        <taxon>Mesorhizobium</taxon>
    </lineage>
</organism>
<name>A0A330GUM7_9HYPH</name>
<dbReference type="EMBL" id="QMBQ01000002">
    <property type="protein sequence ID" value="RAZ78105.1"/>
    <property type="molecule type" value="Genomic_DNA"/>
</dbReference>
<proteinExistence type="predicted"/>
<evidence type="ECO:0000313" key="3">
    <source>
        <dbReference type="Proteomes" id="UP000251956"/>
    </source>
</evidence>
<gene>
    <name evidence="2" type="ORF">DPM35_05745</name>
</gene>
<dbReference type="AlphaFoldDB" id="A0A330GUM7"/>
<keyword evidence="1" id="KW-0472">Membrane</keyword>
<reference evidence="3" key="1">
    <citation type="submission" date="2018-06" db="EMBL/GenBank/DDBJ databases">
        <authorList>
            <person name="Helene L.C."/>
            <person name="Dall'Agnol R."/>
            <person name="Delamuta J.R."/>
            <person name="Hungria M."/>
        </authorList>
    </citation>
    <scope>NUCLEOTIDE SEQUENCE [LARGE SCALE GENOMIC DNA]</scope>
    <source>
        <strain evidence="3">CNPSo 3140</strain>
    </source>
</reference>
<dbReference type="Proteomes" id="UP000251956">
    <property type="component" value="Unassembled WGS sequence"/>
</dbReference>
<comment type="caution">
    <text evidence="2">The sequence shown here is derived from an EMBL/GenBank/DDBJ whole genome shotgun (WGS) entry which is preliminary data.</text>
</comment>
<dbReference type="OrthoDB" id="8080397at2"/>
<keyword evidence="1" id="KW-1133">Transmembrane helix</keyword>
<evidence type="ECO:0000313" key="2">
    <source>
        <dbReference type="EMBL" id="RAZ78105.1"/>
    </source>
</evidence>
<evidence type="ECO:0000256" key="1">
    <source>
        <dbReference type="SAM" id="Phobius"/>
    </source>
</evidence>
<reference evidence="2 3" key="2">
    <citation type="submission" date="2018-07" db="EMBL/GenBank/DDBJ databases">
        <title>Diversity of Mesorhizobium strains in Brazil.</title>
        <authorList>
            <person name="Helene L.C.F."/>
            <person name="Dall'Agnol R."/>
            <person name="Delamuta J.R.M."/>
            <person name="Hungria M."/>
        </authorList>
    </citation>
    <scope>NUCLEOTIDE SEQUENCE [LARGE SCALE GENOMIC DNA]</scope>
    <source>
        <strain evidence="2 3">CNPSo 3140</strain>
    </source>
</reference>
<sequence>MPVPWAFADLKRNALGVIPIVIVLMAVPATLNGWTNAASPIRSVVAIDATIRSAQWGQGRINYLLLLDDGSSLLVEDDRLHMIGSRIGIERVIRENASISYRFPE</sequence>
<keyword evidence="1" id="KW-0812">Transmembrane</keyword>
<accession>A0A330GUM7</accession>
<feature type="transmembrane region" description="Helical" evidence="1">
    <location>
        <begin position="14"/>
        <end position="34"/>
    </location>
</feature>